<evidence type="ECO:0000256" key="3">
    <source>
        <dbReference type="ARBA" id="ARBA00004725"/>
    </source>
</evidence>
<dbReference type="InterPro" id="IPR012135">
    <property type="entry name" value="Dihydroorotate_DH_1_2"/>
</dbReference>
<evidence type="ECO:0000256" key="10">
    <source>
        <dbReference type="ARBA" id="ARBA00023002"/>
    </source>
</evidence>
<proteinExistence type="inferred from homology"/>
<feature type="binding site" evidence="11">
    <location>
        <position position="191"/>
    </location>
    <ligand>
        <name>FMN</name>
        <dbReference type="ChEBI" id="CHEBI:58210"/>
    </ligand>
</feature>
<dbReference type="GO" id="GO:0044205">
    <property type="term" value="P:'de novo' UMP biosynthetic process"/>
    <property type="evidence" value="ECO:0007669"/>
    <property type="project" value="UniProtKB-UniRule"/>
</dbReference>
<feature type="domain" description="Dihydroorotate dehydrogenase catalytic" evidence="12">
    <location>
        <begin position="4"/>
        <end position="286"/>
    </location>
</feature>
<keyword evidence="14" id="KW-1185">Reference proteome</keyword>
<evidence type="ECO:0000256" key="8">
    <source>
        <dbReference type="ARBA" id="ARBA00022643"/>
    </source>
</evidence>
<dbReference type="AlphaFoldDB" id="A0A2V1N018"/>
<keyword evidence="10 11" id="KW-0560">Oxidoreductase</keyword>
<evidence type="ECO:0000256" key="9">
    <source>
        <dbReference type="ARBA" id="ARBA00022975"/>
    </source>
</evidence>
<evidence type="ECO:0000256" key="4">
    <source>
        <dbReference type="ARBA" id="ARBA00008008"/>
    </source>
</evidence>
<comment type="catalytic activity">
    <reaction evidence="11">
        <text>(S)-dihydroorotate + A = orotate + AH2</text>
        <dbReference type="Rhea" id="RHEA:18073"/>
        <dbReference type="ChEBI" id="CHEBI:13193"/>
        <dbReference type="ChEBI" id="CHEBI:17499"/>
        <dbReference type="ChEBI" id="CHEBI:30839"/>
        <dbReference type="ChEBI" id="CHEBI:30864"/>
    </reaction>
</comment>
<dbReference type="InterPro" id="IPR024920">
    <property type="entry name" value="Dihydroorotate_DH_1"/>
</dbReference>
<dbReference type="UniPathway" id="UPA00070"/>
<feature type="binding site" evidence="11">
    <location>
        <position position="127"/>
    </location>
    <ligand>
        <name>FMN</name>
        <dbReference type="ChEBI" id="CHEBI:58210"/>
    </ligand>
</feature>
<dbReference type="Pfam" id="PF01180">
    <property type="entry name" value="DHO_dh"/>
    <property type="match status" value="1"/>
</dbReference>
<evidence type="ECO:0000256" key="1">
    <source>
        <dbReference type="ARBA" id="ARBA00001694"/>
    </source>
</evidence>
<dbReference type="InterPro" id="IPR005720">
    <property type="entry name" value="Dihydroorotate_DH_cat"/>
</dbReference>
<evidence type="ECO:0000256" key="7">
    <source>
        <dbReference type="ARBA" id="ARBA00022630"/>
    </source>
</evidence>
<comment type="similarity">
    <text evidence="4 11">Belongs to the dihydroorotate dehydrogenase family. Type 1 subfamily.</text>
</comment>
<dbReference type="PROSITE" id="PS00912">
    <property type="entry name" value="DHODEHASE_2"/>
    <property type="match status" value="1"/>
</dbReference>
<feature type="binding site" evidence="11">
    <location>
        <begin position="69"/>
        <end position="73"/>
    </location>
    <ligand>
        <name>substrate</name>
    </ligand>
</feature>
<feature type="binding site" evidence="11">
    <location>
        <position position="127"/>
    </location>
    <ligand>
        <name>substrate</name>
    </ligand>
</feature>
<dbReference type="InterPro" id="IPR049622">
    <property type="entry name" value="Dihydroorotate_DH_I"/>
</dbReference>
<feature type="binding site" evidence="11">
    <location>
        <position position="165"/>
    </location>
    <ligand>
        <name>FMN</name>
        <dbReference type="ChEBI" id="CHEBI:58210"/>
    </ligand>
</feature>
<comment type="subunit">
    <text evidence="5">Homodimer.</text>
</comment>
<evidence type="ECO:0000259" key="12">
    <source>
        <dbReference type="Pfam" id="PF01180"/>
    </source>
</evidence>
<dbReference type="FunFam" id="3.20.20.70:FF:000027">
    <property type="entry name" value="Dihydropyrimidine dehydrogenase [NADP(+)]"/>
    <property type="match status" value="1"/>
</dbReference>
<dbReference type="NCBIfam" id="TIGR01037">
    <property type="entry name" value="pyrD_sub1_fam"/>
    <property type="match status" value="1"/>
</dbReference>
<reference evidence="13 14" key="1">
    <citation type="journal article" date="2018" name="Int. J. Syst. Evol. Microbiol.">
        <title>Lactobacillus bambusae sp. nov., isolated from a traditional fermented Ma-bamboo shoots of Taiwan.</title>
        <authorList>
            <person name="Wang L.-T."/>
        </authorList>
    </citation>
    <scope>NUCLEOTIDE SEQUENCE [LARGE SCALE GENOMIC DNA]</scope>
    <source>
        <strain evidence="13 14">BS-W1</strain>
    </source>
</reference>
<dbReference type="PANTHER" id="PTHR48109:SF1">
    <property type="entry name" value="DIHYDROOROTATE DEHYDROGENASE (FUMARATE)"/>
    <property type="match status" value="1"/>
</dbReference>
<feature type="binding site" evidence="11">
    <location>
        <position position="21"/>
    </location>
    <ligand>
        <name>FMN</name>
        <dbReference type="ChEBI" id="CHEBI:58210"/>
    </ligand>
</feature>
<protein>
    <recommendedName>
        <fullName evidence="11">Dihydroorotate dehydrogenase</fullName>
        <shortName evidence="11">DHOD</shortName>
        <shortName evidence="11">DHODase</shortName>
        <shortName evidence="11">DHOdehase</shortName>
        <ecNumber evidence="11">1.3.-.-</ecNumber>
    </recommendedName>
</protein>
<dbReference type="Gene3D" id="3.20.20.70">
    <property type="entry name" value="Aldolase class I"/>
    <property type="match status" value="1"/>
</dbReference>
<feature type="active site" description="Nucleophile" evidence="11">
    <location>
        <position position="130"/>
    </location>
</feature>
<keyword evidence="9 11" id="KW-0665">Pyrimidine biosynthesis</keyword>
<evidence type="ECO:0000256" key="5">
    <source>
        <dbReference type="ARBA" id="ARBA00011738"/>
    </source>
</evidence>
<comment type="pathway">
    <text evidence="3 11">Pyrimidine metabolism; UMP biosynthesis via de novo pathway.</text>
</comment>
<dbReference type="SUPFAM" id="SSF51395">
    <property type="entry name" value="FMN-linked oxidoreductases"/>
    <property type="match status" value="1"/>
</dbReference>
<name>A0A2V1N018_9LACO</name>
<dbReference type="EMBL" id="QCXQ01000005">
    <property type="protein sequence ID" value="PWF99689.1"/>
    <property type="molecule type" value="Genomic_DNA"/>
</dbReference>
<dbReference type="InterPro" id="IPR033888">
    <property type="entry name" value="DHOD_1B"/>
</dbReference>
<dbReference type="PIRSF" id="PIRSF000164">
    <property type="entry name" value="DHO_oxidase"/>
    <property type="match status" value="1"/>
</dbReference>
<dbReference type="RefSeq" id="WP_109250790.1">
    <property type="nucleotide sequence ID" value="NZ_QCXQ01000005.1"/>
</dbReference>
<evidence type="ECO:0000256" key="6">
    <source>
        <dbReference type="ARBA" id="ARBA00022490"/>
    </source>
</evidence>
<evidence type="ECO:0000313" key="14">
    <source>
        <dbReference type="Proteomes" id="UP000245080"/>
    </source>
</evidence>
<dbReference type="InterPro" id="IPR001295">
    <property type="entry name" value="Dihydroorotate_DH_CS"/>
</dbReference>
<keyword evidence="6 11" id="KW-0963">Cytoplasm</keyword>
<dbReference type="NCBIfam" id="NF005574">
    <property type="entry name" value="PRK07259.1"/>
    <property type="match status" value="1"/>
</dbReference>
<dbReference type="Proteomes" id="UP000245080">
    <property type="component" value="Unassembled WGS sequence"/>
</dbReference>
<dbReference type="EC" id="1.3.-.-" evidence="11"/>
<comment type="cofactor">
    <cofactor evidence="11">
        <name>FMN</name>
        <dbReference type="ChEBI" id="CHEBI:58210"/>
    </cofactor>
    <text evidence="11">Binds 1 FMN per subunit.</text>
</comment>
<accession>A0A2V1N018</accession>
<comment type="caution">
    <text evidence="13">The sequence shown here is derived from an EMBL/GenBank/DDBJ whole genome shotgun (WGS) entry which is preliminary data.</text>
</comment>
<dbReference type="PANTHER" id="PTHR48109">
    <property type="entry name" value="DIHYDROOROTATE DEHYDROGENASE (QUINONE), MITOCHONDRIAL-RELATED"/>
    <property type="match status" value="1"/>
</dbReference>
<dbReference type="OrthoDB" id="9794954at2"/>
<feature type="binding site" evidence="11">
    <location>
        <begin position="192"/>
        <end position="193"/>
    </location>
    <ligand>
        <name>substrate</name>
    </ligand>
</feature>
<dbReference type="GO" id="GO:1990663">
    <property type="term" value="F:dihydroorotate dehydrogenase (fumarate) activity"/>
    <property type="evidence" value="ECO:0007669"/>
    <property type="project" value="UniProtKB-EC"/>
</dbReference>
<organism evidence="13 14">
    <name type="scientific">Levilactobacillus bambusae</name>
    <dbReference type="NCBI Taxonomy" id="2024736"/>
    <lineage>
        <taxon>Bacteria</taxon>
        <taxon>Bacillati</taxon>
        <taxon>Bacillota</taxon>
        <taxon>Bacilli</taxon>
        <taxon>Lactobacillales</taxon>
        <taxon>Lactobacillaceae</taxon>
        <taxon>Levilactobacillus</taxon>
    </lineage>
</organism>
<feature type="binding site" evidence="11">
    <location>
        <begin position="45"/>
        <end position="46"/>
    </location>
    <ligand>
        <name>FMN</name>
        <dbReference type="ChEBI" id="CHEBI:58210"/>
    </ligand>
</feature>
<comment type="function">
    <text evidence="11">Catalyzes the conversion of dihydroorotate to orotate.</text>
</comment>
<feature type="binding site" evidence="11">
    <location>
        <position position="217"/>
    </location>
    <ligand>
        <name>FMN</name>
        <dbReference type="ChEBI" id="CHEBI:58210"/>
    </ligand>
</feature>
<evidence type="ECO:0000256" key="11">
    <source>
        <dbReference type="HAMAP-Rule" id="MF_00224"/>
    </source>
</evidence>
<comment type="subcellular location">
    <subcellularLocation>
        <location evidence="2 11">Cytoplasm</location>
    </subcellularLocation>
</comment>
<comment type="catalytic activity">
    <reaction evidence="1">
        <text>(S)-dihydroorotate + fumarate = orotate + succinate</text>
        <dbReference type="Rhea" id="RHEA:30059"/>
        <dbReference type="ChEBI" id="CHEBI:29806"/>
        <dbReference type="ChEBI" id="CHEBI:30031"/>
        <dbReference type="ChEBI" id="CHEBI:30839"/>
        <dbReference type="ChEBI" id="CHEBI:30864"/>
        <dbReference type="EC" id="1.3.98.1"/>
    </reaction>
</comment>
<keyword evidence="8 11" id="KW-0288">FMN</keyword>
<feature type="binding site" evidence="11">
    <location>
        <begin position="243"/>
        <end position="244"/>
    </location>
    <ligand>
        <name>FMN</name>
        <dbReference type="ChEBI" id="CHEBI:58210"/>
    </ligand>
</feature>
<dbReference type="GO" id="GO:0005737">
    <property type="term" value="C:cytoplasm"/>
    <property type="evidence" value="ECO:0007669"/>
    <property type="project" value="UniProtKB-SubCell"/>
</dbReference>
<evidence type="ECO:0000256" key="2">
    <source>
        <dbReference type="ARBA" id="ARBA00004496"/>
    </source>
</evidence>
<dbReference type="InterPro" id="IPR050074">
    <property type="entry name" value="DHO_dehydrogenase"/>
</dbReference>
<evidence type="ECO:0000313" key="13">
    <source>
        <dbReference type="EMBL" id="PWF99689.1"/>
    </source>
</evidence>
<dbReference type="CDD" id="cd04740">
    <property type="entry name" value="DHOD_1B_like"/>
    <property type="match status" value="1"/>
</dbReference>
<keyword evidence="7 11" id="KW-0285">Flavoprotein</keyword>
<gene>
    <name evidence="11" type="primary">pyrD</name>
    <name evidence="13" type="ORF">DCM90_07695</name>
</gene>
<dbReference type="HAMAP" id="MF_00224">
    <property type="entry name" value="DHO_dh_type1"/>
    <property type="match status" value="1"/>
</dbReference>
<sequence length="309" mass="32241">MSSIKTQIAGITLNNPIMPASGTAGFGEELSSVMDLSELGAFVTKSTTLEPWTGNAKPVVAETTGGWLNAVGLKNPGVQAVMNEKLPGLAEKGVPAVASVAGKTVEEYVAVAVQLSSAPNVAWLELNISCPNVKQGGLSFGTNPETVTHLTSAVVAAAHKPVFVKLTPNVTDITVIARAAERGGAAGFTLINTLTGLKFDLMTRRPVLSNGTGGLSGRAIHPLAIRMVRQVREISRLPIIGVGGVFTAEDVLEFIIAGANAVQVGAARYGNPQILSDLIQALPAVLERYHIDNLQDLIDQTLTEVAPHD</sequence>
<dbReference type="InterPro" id="IPR013785">
    <property type="entry name" value="Aldolase_TIM"/>
</dbReference>
<feature type="binding site" evidence="11">
    <location>
        <position position="45"/>
    </location>
    <ligand>
        <name>substrate</name>
    </ligand>
</feature>
<comment type="caution">
    <text evidence="11">Lacks conserved residue(s) required for the propagation of feature annotation.</text>
</comment>
<dbReference type="GO" id="GO:0006207">
    <property type="term" value="P:'de novo' pyrimidine nucleobase biosynthetic process"/>
    <property type="evidence" value="ECO:0007669"/>
    <property type="project" value="InterPro"/>
</dbReference>